<dbReference type="EMBL" id="KI912109">
    <property type="protein sequence ID" value="ETS87215.1"/>
    <property type="molecule type" value="Genomic_DNA"/>
</dbReference>
<dbReference type="OrthoDB" id="4759960at2759"/>
<keyword evidence="1" id="KW-0812">Transmembrane</keyword>
<dbReference type="KEGG" id="pfy:PFICI_01043"/>
<dbReference type="HOGENOM" id="CLU_1627659_0_0_1"/>
<organism evidence="2 3">
    <name type="scientific">Pestalotiopsis fici (strain W106-1 / CGMCC3.15140)</name>
    <dbReference type="NCBI Taxonomy" id="1229662"/>
    <lineage>
        <taxon>Eukaryota</taxon>
        <taxon>Fungi</taxon>
        <taxon>Dikarya</taxon>
        <taxon>Ascomycota</taxon>
        <taxon>Pezizomycotina</taxon>
        <taxon>Sordariomycetes</taxon>
        <taxon>Xylariomycetidae</taxon>
        <taxon>Amphisphaeriales</taxon>
        <taxon>Sporocadaceae</taxon>
        <taxon>Pestalotiopsis</taxon>
    </lineage>
</organism>
<name>W3XMP3_PESFW</name>
<keyword evidence="1" id="KW-0472">Membrane</keyword>
<reference evidence="3" key="1">
    <citation type="journal article" date="2015" name="BMC Genomics">
        <title>Genomic and transcriptomic analysis of the endophytic fungus Pestalotiopsis fici reveals its lifestyle and high potential for synthesis of natural products.</title>
        <authorList>
            <person name="Wang X."/>
            <person name="Zhang X."/>
            <person name="Liu L."/>
            <person name="Xiang M."/>
            <person name="Wang W."/>
            <person name="Sun X."/>
            <person name="Che Y."/>
            <person name="Guo L."/>
            <person name="Liu G."/>
            <person name="Guo L."/>
            <person name="Wang C."/>
            <person name="Yin W.B."/>
            <person name="Stadler M."/>
            <person name="Zhang X."/>
            <person name="Liu X."/>
        </authorList>
    </citation>
    <scope>NUCLEOTIDE SEQUENCE [LARGE SCALE GENOMIC DNA]</scope>
    <source>
        <strain evidence="3">W106-1 / CGMCC3.15140</strain>
    </source>
</reference>
<proteinExistence type="predicted"/>
<evidence type="ECO:0000256" key="1">
    <source>
        <dbReference type="SAM" id="Phobius"/>
    </source>
</evidence>
<feature type="transmembrane region" description="Helical" evidence="1">
    <location>
        <begin position="14"/>
        <end position="40"/>
    </location>
</feature>
<protein>
    <submittedName>
        <fullName evidence="2">Uncharacterized protein</fullName>
    </submittedName>
</protein>
<sequence length="163" mass="18064">MAVTQVIIGFSQHILSIIFIVADIIATACAFVETLLPWAFDLPSTTTFRAFTDLSAITVAPDFAPDFADTIPEYAQYARVSALVWLLSAPCLAIVEARLDFFRSPVGTLLHPWTKKSRRVACVIMAVRIWLLLATYNAIVSQFFQTGDLLRFAVTVPFCVMSL</sequence>
<dbReference type="InParanoid" id="W3XMP3"/>
<feature type="transmembrane region" description="Helical" evidence="1">
    <location>
        <begin position="120"/>
        <end position="139"/>
    </location>
</feature>
<dbReference type="Proteomes" id="UP000030651">
    <property type="component" value="Unassembled WGS sequence"/>
</dbReference>
<evidence type="ECO:0000313" key="2">
    <source>
        <dbReference type="EMBL" id="ETS87215.1"/>
    </source>
</evidence>
<dbReference type="RefSeq" id="XP_007827815.1">
    <property type="nucleotide sequence ID" value="XM_007829624.1"/>
</dbReference>
<gene>
    <name evidence="2" type="ORF">PFICI_01043</name>
</gene>
<feature type="transmembrane region" description="Helical" evidence="1">
    <location>
        <begin position="82"/>
        <end position="99"/>
    </location>
</feature>
<evidence type="ECO:0000313" key="3">
    <source>
        <dbReference type="Proteomes" id="UP000030651"/>
    </source>
</evidence>
<dbReference type="GeneID" id="19266056"/>
<keyword evidence="1" id="KW-1133">Transmembrane helix</keyword>
<dbReference type="AlphaFoldDB" id="W3XMP3"/>
<keyword evidence="3" id="KW-1185">Reference proteome</keyword>
<accession>W3XMP3</accession>